<comment type="caution">
    <text evidence="5">The sequence shown here is derived from an EMBL/GenBank/DDBJ whole genome shotgun (WGS) entry which is preliminary data.</text>
</comment>
<accession>A0ABV7CF78</accession>
<name>A0ABV7CF78_9GAMM</name>
<evidence type="ECO:0000259" key="2">
    <source>
        <dbReference type="Pfam" id="PF00501"/>
    </source>
</evidence>
<keyword evidence="6" id="KW-1185">Reference proteome</keyword>
<evidence type="ECO:0000313" key="6">
    <source>
        <dbReference type="Proteomes" id="UP001595453"/>
    </source>
</evidence>
<evidence type="ECO:0000259" key="4">
    <source>
        <dbReference type="Pfam" id="PF16177"/>
    </source>
</evidence>
<dbReference type="Proteomes" id="UP001595453">
    <property type="component" value="Unassembled WGS sequence"/>
</dbReference>
<gene>
    <name evidence="5" type="ORF">ACFOEE_01805</name>
</gene>
<feature type="domain" description="Acetyl-coenzyme A synthetase N-terminal" evidence="4">
    <location>
        <begin position="49"/>
        <end position="102"/>
    </location>
</feature>
<dbReference type="Gene3D" id="3.40.50.12780">
    <property type="entry name" value="N-terminal domain of ligase-like"/>
    <property type="match status" value="1"/>
</dbReference>
<reference evidence="6" key="1">
    <citation type="journal article" date="2019" name="Int. J. Syst. Evol. Microbiol.">
        <title>The Global Catalogue of Microorganisms (GCM) 10K type strain sequencing project: providing services to taxonomists for standard genome sequencing and annotation.</title>
        <authorList>
            <consortium name="The Broad Institute Genomics Platform"/>
            <consortium name="The Broad Institute Genome Sequencing Center for Infectious Disease"/>
            <person name="Wu L."/>
            <person name="Ma J."/>
        </authorList>
    </citation>
    <scope>NUCLEOTIDE SEQUENCE [LARGE SCALE GENOMIC DNA]</scope>
    <source>
        <strain evidence="6">KCTC 42730</strain>
    </source>
</reference>
<dbReference type="CDD" id="cd05967">
    <property type="entry name" value="PrpE"/>
    <property type="match status" value="1"/>
</dbReference>
<dbReference type="EMBL" id="JBHRSD010000002">
    <property type="protein sequence ID" value="MFC3031260.1"/>
    <property type="molecule type" value="Genomic_DNA"/>
</dbReference>
<comment type="similarity">
    <text evidence="1">Belongs to the ATP-dependent AMP-binding enzyme family.</text>
</comment>
<dbReference type="PANTHER" id="PTHR43347">
    <property type="entry name" value="ACYL-COA SYNTHETASE"/>
    <property type="match status" value="1"/>
</dbReference>
<dbReference type="Pfam" id="PF16177">
    <property type="entry name" value="ACAS_N"/>
    <property type="match status" value="1"/>
</dbReference>
<dbReference type="InterPro" id="IPR042099">
    <property type="entry name" value="ANL_N_sf"/>
</dbReference>
<dbReference type="SUPFAM" id="SSF56801">
    <property type="entry name" value="Acetyl-CoA synthetase-like"/>
    <property type="match status" value="1"/>
</dbReference>
<protein>
    <submittedName>
        <fullName evidence="5">Propionyl-CoA synthetase</fullName>
    </submittedName>
</protein>
<sequence>MCKNGCVHQGYALSQTPARFNLKSNGVNVTAFLLCQYLSQQERMMTNAYEAEYQHFLNDPQSFWLQKAQQLEWYTPPDCALTQDSEGLDHWFAGGKLNTCYLALDHHVAHGRGEQIALIYDSPVTQKVIKYTYLELRDAVAQFAGLLHKLGVVKGDRVVIYMPMVPEAVIGMLACARIGAIHSVVFGGFAPHELSVRIDDAKPKVILSASCGIEIDRVVAYKPLLDEALHKATHQVQHCIVLQREHYQAPMKSPRDLDWYAASQAAQAVAPVSLDATDPLYILYTSGTTGKPKGVVRENGGHAVALHYSMKTVYGMEPGEVFMAASDIGWVVGHSYIVYGPLLYGCTTVLYEGKPVRTPDAGAFWRVVEEHKVNALFSAPTAFRAMKKEDPDAMLFSRYDTSSLKTLFLAGERLDPATYEWLQTKTQLPVIDHWWQTETGWAIASNPMGLHAFTTKPGSATKATPGYQVEILDALGEPCQPNEQGAVAIKLPLPPGCLTSLWQDSARYKSSYLNAYPGYYLTGDGGFIDDDGYLFIMGRIDDVINISGHRLSTGEMEEIVAAHPAVAECAVFASKDELKGQLPVAMVVLKDGNRLDPNEVELQIVAEIRSKIGAIACLKRVLTVPRLPKTRSGKILRKNLRQLVDGEPLQIPSTIDDASVFNEIAGLWQAIK</sequence>
<dbReference type="InterPro" id="IPR045851">
    <property type="entry name" value="AMP-bd_C_sf"/>
</dbReference>
<evidence type="ECO:0000256" key="1">
    <source>
        <dbReference type="ARBA" id="ARBA00006432"/>
    </source>
</evidence>
<organism evidence="5 6">
    <name type="scientific">Pseudoalteromonas fenneropenaei</name>
    <dbReference type="NCBI Taxonomy" id="1737459"/>
    <lineage>
        <taxon>Bacteria</taxon>
        <taxon>Pseudomonadati</taxon>
        <taxon>Pseudomonadota</taxon>
        <taxon>Gammaproteobacteria</taxon>
        <taxon>Alteromonadales</taxon>
        <taxon>Pseudoalteromonadaceae</taxon>
        <taxon>Pseudoalteromonas</taxon>
    </lineage>
</organism>
<dbReference type="PROSITE" id="PS00455">
    <property type="entry name" value="AMP_BINDING"/>
    <property type="match status" value="1"/>
</dbReference>
<dbReference type="RefSeq" id="WP_377120320.1">
    <property type="nucleotide sequence ID" value="NZ_JBHRSD010000002.1"/>
</dbReference>
<dbReference type="InterPro" id="IPR020845">
    <property type="entry name" value="AMP-binding_CS"/>
</dbReference>
<dbReference type="Pfam" id="PF13193">
    <property type="entry name" value="AMP-binding_C"/>
    <property type="match status" value="1"/>
</dbReference>
<feature type="domain" description="AMP-binding enzyme C-terminal" evidence="3">
    <location>
        <begin position="555"/>
        <end position="634"/>
    </location>
</feature>
<dbReference type="InterPro" id="IPR032387">
    <property type="entry name" value="ACAS_N"/>
</dbReference>
<proteinExistence type="inferred from homology"/>
<dbReference type="Gene3D" id="3.30.300.30">
    <property type="match status" value="1"/>
</dbReference>
<dbReference type="Pfam" id="PF00501">
    <property type="entry name" value="AMP-binding"/>
    <property type="match status" value="1"/>
</dbReference>
<dbReference type="InterPro" id="IPR025110">
    <property type="entry name" value="AMP-bd_C"/>
</dbReference>
<dbReference type="NCBIfam" id="NF001208">
    <property type="entry name" value="PRK00174.1"/>
    <property type="match status" value="1"/>
</dbReference>
<dbReference type="PANTHER" id="PTHR43347:SF3">
    <property type="entry name" value="ACYL-COA SYNTHETASE SHORT-CHAIN FAMILY MEMBER 3, MITOCHONDRIAL"/>
    <property type="match status" value="1"/>
</dbReference>
<evidence type="ECO:0000313" key="5">
    <source>
        <dbReference type="EMBL" id="MFC3031260.1"/>
    </source>
</evidence>
<feature type="domain" description="AMP-dependent synthetase/ligase" evidence="2">
    <location>
        <begin position="108"/>
        <end position="490"/>
    </location>
</feature>
<dbReference type="InterPro" id="IPR000873">
    <property type="entry name" value="AMP-dep_synth/lig_dom"/>
</dbReference>
<evidence type="ECO:0000259" key="3">
    <source>
        <dbReference type="Pfam" id="PF13193"/>
    </source>
</evidence>